<dbReference type="RefSeq" id="WP_014296424.1">
    <property type="nucleotide sequence ID" value="NC_016751.1"/>
</dbReference>
<sequence length="414" mass="48698">MRYKIKGLVWYSVIGVTINIFYFSNYTLLLLALLGYIWYDFFRKKAIIENIEIEYKLEYEKAFIDEIFEYRIYLKNNSNDGILLLVSPSNLLQRIRPLNQKVYLEPGERKKLIFNISFGTRGIKDIGRISIKYNTSLGFEFWKTKIVEKKVEVLPEFIYSEFNKESLKKLLPAQKSNIRVLEDVTYVENIDEYNNEPLNRINWKISAKYDRLMVKKYAHTSTGQVYMFVDLNLPDGIPKENIFWKNERKVYEEYALKATASIVKYQKEKYQDLNLVILGKEIKKISSNDWVEYFDTIASAYGDNNSDINLEKVLESEIPYLTFEDTVIIISIHLTDEIIPYLIKMRSKVSKVIVLVMPYGFRVETEGKLDVNNQEIFRVEAIELEKKAVLLEENHIIVRLVSPDDSLTEVFSSI</sequence>
<keyword evidence="3" id="KW-1185">Reference proteome</keyword>
<accession>H2J7L1</accession>
<keyword evidence="1" id="KW-1133">Transmembrane helix</keyword>
<dbReference type="Proteomes" id="UP000007161">
    <property type="component" value="Chromosome"/>
</dbReference>
<keyword evidence="1" id="KW-0472">Membrane</keyword>
<evidence type="ECO:0000313" key="3">
    <source>
        <dbReference type="Proteomes" id="UP000007161"/>
    </source>
</evidence>
<name>H2J7L1_MARPK</name>
<dbReference type="PANTHER" id="PTHR34351:SF1">
    <property type="entry name" value="SLR1927 PROTEIN"/>
    <property type="match status" value="1"/>
</dbReference>
<dbReference type="OrthoDB" id="9778037at2"/>
<organism evidence="2 3">
    <name type="scientific">Marinitoga piezophila (strain DSM 14283 / JCM 11233 / KA3)</name>
    <dbReference type="NCBI Taxonomy" id="443254"/>
    <lineage>
        <taxon>Bacteria</taxon>
        <taxon>Thermotogati</taxon>
        <taxon>Thermotogota</taxon>
        <taxon>Thermotogae</taxon>
        <taxon>Petrotogales</taxon>
        <taxon>Petrotogaceae</taxon>
        <taxon>Marinitoga</taxon>
    </lineage>
</organism>
<keyword evidence="1" id="KW-0812">Transmembrane</keyword>
<feature type="transmembrane region" description="Helical" evidence="1">
    <location>
        <begin position="20"/>
        <end position="39"/>
    </location>
</feature>
<dbReference type="EMBL" id="CP003257">
    <property type="protein sequence ID" value="AEX85352.1"/>
    <property type="molecule type" value="Genomic_DNA"/>
</dbReference>
<gene>
    <name evidence="2" type="ordered locus">Marpi_0939</name>
</gene>
<dbReference type="eggNOG" id="COG1721">
    <property type="taxonomic scope" value="Bacteria"/>
</dbReference>
<dbReference type="AlphaFoldDB" id="H2J7L1"/>
<dbReference type="STRING" id="443254.Marpi_0939"/>
<reference evidence="2 3" key="1">
    <citation type="journal article" date="2012" name="J. Bacteriol.">
        <title>Complete Genome Sequence of the Thermophilic, Piezophilic, Heterotrophic Bacterium Marinitoga piezophila KA3.</title>
        <authorList>
            <person name="Lucas S."/>
            <person name="Han J."/>
            <person name="Lapidus A."/>
            <person name="Cheng J.F."/>
            <person name="Goodwin L.A."/>
            <person name="Pitluck S."/>
            <person name="Peters L."/>
            <person name="Mikhailova N."/>
            <person name="Teshima H."/>
            <person name="Detter J.C."/>
            <person name="Han C."/>
            <person name="Tapia R."/>
            <person name="Land M."/>
            <person name="Hauser L."/>
            <person name="Kyrpides N.C."/>
            <person name="Ivanova N."/>
            <person name="Pagani I."/>
            <person name="Vannier P."/>
            <person name="Oger P."/>
            <person name="Bartlett D.H."/>
            <person name="Noll K.M."/>
            <person name="Woyke T."/>
            <person name="Jebbar M."/>
        </authorList>
    </citation>
    <scope>NUCLEOTIDE SEQUENCE [LARGE SCALE GENOMIC DNA]</scope>
    <source>
        <strain evidence="3">DSM 14283 / JCM 11233 / KA3</strain>
    </source>
</reference>
<dbReference type="KEGG" id="mpz:Marpi_0939"/>
<dbReference type="PANTHER" id="PTHR34351">
    <property type="entry name" value="SLR1927 PROTEIN-RELATED"/>
    <property type="match status" value="1"/>
</dbReference>
<reference evidence="3" key="2">
    <citation type="submission" date="2012-01" db="EMBL/GenBank/DDBJ databases">
        <title>Complete sequence of chromosome of Marinitoga piezophila KA3.</title>
        <authorList>
            <person name="Lucas S."/>
            <person name="Han J."/>
            <person name="Lapidus A."/>
            <person name="Cheng J.-F."/>
            <person name="Goodwin L."/>
            <person name="Pitluck S."/>
            <person name="Peters L."/>
            <person name="Mikhailova N."/>
            <person name="Teshima H."/>
            <person name="Detter J.C."/>
            <person name="Han C."/>
            <person name="Tapia R."/>
            <person name="Land M."/>
            <person name="Hauser L."/>
            <person name="Kyrpides N."/>
            <person name="Ivanova N."/>
            <person name="Pagani I."/>
            <person name="Jebbar M."/>
            <person name="Vannier P."/>
            <person name="Oger P."/>
            <person name="Cario A."/>
            <person name="Bartlett D."/>
            <person name="Noll K.M."/>
            <person name="Woyke T."/>
        </authorList>
    </citation>
    <scope>NUCLEOTIDE SEQUENCE [LARGE SCALE GENOMIC DNA]</scope>
    <source>
        <strain evidence="3">DSM 14283 / JCM 11233 / KA3</strain>
    </source>
</reference>
<dbReference type="HOGENOM" id="CLU_666904_0_0_0"/>
<evidence type="ECO:0000256" key="1">
    <source>
        <dbReference type="SAM" id="Phobius"/>
    </source>
</evidence>
<proteinExistence type="predicted"/>
<evidence type="ECO:0000313" key="2">
    <source>
        <dbReference type="EMBL" id="AEX85352.1"/>
    </source>
</evidence>
<protein>
    <submittedName>
        <fullName evidence="2">Uncharacterized protein</fullName>
    </submittedName>
</protein>